<evidence type="ECO:0000313" key="2">
    <source>
        <dbReference type="Proteomes" id="UP001431783"/>
    </source>
</evidence>
<comment type="caution">
    <text evidence="1">The sequence shown here is derived from an EMBL/GenBank/DDBJ whole genome shotgun (WGS) entry which is preliminary data.</text>
</comment>
<dbReference type="AlphaFoldDB" id="A0AAW1TP60"/>
<dbReference type="EMBL" id="JARQZJ010000002">
    <property type="protein sequence ID" value="KAK9870213.1"/>
    <property type="molecule type" value="Genomic_DNA"/>
</dbReference>
<evidence type="ECO:0000313" key="1">
    <source>
        <dbReference type="EMBL" id="KAK9870213.1"/>
    </source>
</evidence>
<keyword evidence="2" id="KW-1185">Reference proteome</keyword>
<dbReference type="Proteomes" id="UP001431783">
    <property type="component" value="Unassembled WGS sequence"/>
</dbReference>
<name>A0AAW1TP60_9CUCU</name>
<protein>
    <submittedName>
        <fullName evidence="1">Uncharacterized protein</fullName>
    </submittedName>
</protein>
<organism evidence="1 2">
    <name type="scientific">Henosepilachna vigintioctopunctata</name>
    <dbReference type="NCBI Taxonomy" id="420089"/>
    <lineage>
        <taxon>Eukaryota</taxon>
        <taxon>Metazoa</taxon>
        <taxon>Ecdysozoa</taxon>
        <taxon>Arthropoda</taxon>
        <taxon>Hexapoda</taxon>
        <taxon>Insecta</taxon>
        <taxon>Pterygota</taxon>
        <taxon>Neoptera</taxon>
        <taxon>Endopterygota</taxon>
        <taxon>Coleoptera</taxon>
        <taxon>Polyphaga</taxon>
        <taxon>Cucujiformia</taxon>
        <taxon>Coccinelloidea</taxon>
        <taxon>Coccinellidae</taxon>
        <taxon>Epilachninae</taxon>
        <taxon>Epilachnini</taxon>
        <taxon>Henosepilachna</taxon>
    </lineage>
</organism>
<gene>
    <name evidence="1" type="ORF">WA026_006297</name>
</gene>
<accession>A0AAW1TP60</accession>
<proteinExistence type="predicted"/>
<reference evidence="1 2" key="1">
    <citation type="submission" date="2023-03" db="EMBL/GenBank/DDBJ databases">
        <title>Genome insight into feeding habits of ladybird beetles.</title>
        <authorList>
            <person name="Li H.-S."/>
            <person name="Huang Y.-H."/>
            <person name="Pang H."/>
        </authorList>
    </citation>
    <scope>NUCLEOTIDE SEQUENCE [LARGE SCALE GENOMIC DNA]</scope>
    <source>
        <strain evidence="1">SYSU_2023b</strain>
        <tissue evidence="1">Whole body</tissue>
    </source>
</reference>
<sequence>MTCIAVMEEDCADNYYDTISVNSSVPNRRSAVYTRNPFNRSQSQNTVYYSLMNLDTGETMEMNGRWEGKDKENIKNATTYEMWRDLV</sequence>